<feature type="transmembrane region" description="Helical" evidence="8">
    <location>
        <begin position="106"/>
        <end position="123"/>
    </location>
</feature>
<comment type="caution">
    <text evidence="9">The sequence shown here is derived from an EMBL/GenBank/DDBJ whole genome shotgun (WGS) entry which is preliminary data.</text>
</comment>
<keyword evidence="10" id="KW-1185">Reference proteome</keyword>
<evidence type="ECO:0000256" key="1">
    <source>
        <dbReference type="ARBA" id="ARBA00004653"/>
    </source>
</evidence>
<organism evidence="9 10">
    <name type="scientific">Tritrichomonas foetus</name>
    <dbReference type="NCBI Taxonomy" id="1144522"/>
    <lineage>
        <taxon>Eukaryota</taxon>
        <taxon>Metamonada</taxon>
        <taxon>Parabasalia</taxon>
        <taxon>Tritrichomonadida</taxon>
        <taxon>Tritrichomonadidae</taxon>
        <taxon>Tritrichomonas</taxon>
    </lineage>
</organism>
<keyword evidence="3 8" id="KW-1133">Transmembrane helix</keyword>
<evidence type="ECO:0000256" key="4">
    <source>
        <dbReference type="ARBA" id="ARBA00023034"/>
    </source>
</evidence>
<feature type="compositionally biased region" description="Basic residues" evidence="7">
    <location>
        <begin position="7"/>
        <end position="20"/>
    </location>
</feature>
<evidence type="ECO:0000256" key="2">
    <source>
        <dbReference type="ARBA" id="ARBA00022692"/>
    </source>
</evidence>
<evidence type="ECO:0000256" key="6">
    <source>
        <dbReference type="ARBA" id="ARBA00025799"/>
    </source>
</evidence>
<dbReference type="Proteomes" id="UP000179807">
    <property type="component" value="Unassembled WGS sequence"/>
</dbReference>
<feature type="transmembrane region" description="Helical" evidence="8">
    <location>
        <begin position="27"/>
        <end position="48"/>
    </location>
</feature>
<dbReference type="RefSeq" id="XP_068361257.1">
    <property type="nucleotide sequence ID" value="XM_068503181.1"/>
</dbReference>
<dbReference type="GO" id="GO:0042147">
    <property type="term" value="P:retrograde transport, endosome to Golgi"/>
    <property type="evidence" value="ECO:0007669"/>
    <property type="project" value="InterPro"/>
</dbReference>
<dbReference type="PANTHER" id="PTHR21493:SF9">
    <property type="entry name" value="GOLGI TRANSPORT PROTEIN 1-RELATED"/>
    <property type="match status" value="1"/>
</dbReference>
<dbReference type="Pfam" id="PF04178">
    <property type="entry name" value="Got1"/>
    <property type="match status" value="1"/>
</dbReference>
<comment type="similarity">
    <text evidence="6">Belongs to the GOT1 family.</text>
</comment>
<evidence type="ECO:0000256" key="5">
    <source>
        <dbReference type="ARBA" id="ARBA00023136"/>
    </source>
</evidence>
<evidence type="ECO:0000256" key="3">
    <source>
        <dbReference type="ARBA" id="ARBA00022989"/>
    </source>
</evidence>
<evidence type="ECO:0000313" key="9">
    <source>
        <dbReference type="EMBL" id="OHT08121.1"/>
    </source>
</evidence>
<sequence length="157" mass="17489">MIQSTKYKNKIYQKSSKHMSGKPEENFKGLGTLLSVVGALSFISGILSGFNRRMMIVSNLLLIAGVLLVLGLEKFQAFMTNKKRLPGAIIYSVGLILLLANRNVAGGFLELIGFLALFGGFLPKFMNMLQKLPYVGKYFRFALPKVFYQNSTEELPL</sequence>
<keyword evidence="4" id="KW-0333">Golgi apparatus</keyword>
<dbReference type="InterPro" id="IPR007305">
    <property type="entry name" value="Vesicle_transpt_Got1/SFT2"/>
</dbReference>
<comment type="subcellular location">
    <subcellularLocation>
        <location evidence="1">Golgi apparatus membrane</location>
        <topology evidence="1">Multi-pass membrane protein</topology>
    </subcellularLocation>
</comment>
<dbReference type="GO" id="GO:0006888">
    <property type="term" value="P:endoplasmic reticulum to Golgi vesicle-mediated transport"/>
    <property type="evidence" value="ECO:0007669"/>
    <property type="project" value="InterPro"/>
</dbReference>
<dbReference type="InterPro" id="IPR045176">
    <property type="entry name" value="Got1"/>
</dbReference>
<dbReference type="AlphaFoldDB" id="A0A1J4K9H5"/>
<protein>
    <submittedName>
        <fullName evidence="9">Protein transport protein got1 like protein</fullName>
    </submittedName>
</protein>
<proteinExistence type="inferred from homology"/>
<feature type="transmembrane region" description="Helical" evidence="8">
    <location>
        <begin position="84"/>
        <end position="100"/>
    </location>
</feature>
<name>A0A1J4K9H5_9EUKA</name>
<dbReference type="PANTHER" id="PTHR21493">
    <property type="entry name" value="CGI-141-RELATED/LIPASE CONTAINING PROTEIN"/>
    <property type="match status" value="1"/>
</dbReference>
<dbReference type="GO" id="GO:0000139">
    <property type="term" value="C:Golgi membrane"/>
    <property type="evidence" value="ECO:0007669"/>
    <property type="project" value="UniProtKB-SubCell"/>
</dbReference>
<dbReference type="GeneID" id="94837885"/>
<dbReference type="GO" id="GO:0005829">
    <property type="term" value="C:cytosol"/>
    <property type="evidence" value="ECO:0007669"/>
    <property type="project" value="GOC"/>
</dbReference>
<evidence type="ECO:0000313" key="10">
    <source>
        <dbReference type="Proteomes" id="UP000179807"/>
    </source>
</evidence>
<gene>
    <name evidence="9" type="primary">golt1</name>
    <name evidence="9" type="ORF">TRFO_23487</name>
</gene>
<reference evidence="9" key="1">
    <citation type="submission" date="2016-10" db="EMBL/GenBank/DDBJ databases">
        <authorList>
            <person name="Benchimol M."/>
            <person name="Almeida L.G."/>
            <person name="Vasconcelos A.T."/>
            <person name="Perreira-Neves A."/>
            <person name="Rosa I.A."/>
            <person name="Tasca T."/>
            <person name="Bogo M.R."/>
            <person name="de Souza W."/>
        </authorList>
    </citation>
    <scope>NUCLEOTIDE SEQUENCE [LARGE SCALE GENOMIC DNA]</scope>
    <source>
        <strain evidence="9">K</strain>
    </source>
</reference>
<feature type="transmembrane region" description="Helical" evidence="8">
    <location>
        <begin position="54"/>
        <end position="72"/>
    </location>
</feature>
<dbReference type="VEuPathDB" id="TrichDB:TRFO_23487"/>
<keyword evidence="5 8" id="KW-0472">Membrane</keyword>
<evidence type="ECO:0000256" key="8">
    <source>
        <dbReference type="SAM" id="Phobius"/>
    </source>
</evidence>
<dbReference type="EMBL" id="MLAK01000677">
    <property type="protein sequence ID" value="OHT08121.1"/>
    <property type="molecule type" value="Genomic_DNA"/>
</dbReference>
<evidence type="ECO:0000256" key="7">
    <source>
        <dbReference type="SAM" id="MobiDB-lite"/>
    </source>
</evidence>
<accession>A0A1J4K9H5</accession>
<feature type="region of interest" description="Disordered" evidence="7">
    <location>
        <begin position="1"/>
        <end position="23"/>
    </location>
</feature>
<keyword evidence="2 8" id="KW-0812">Transmembrane</keyword>